<protein>
    <submittedName>
        <fullName evidence="2">Uncharacterized protein</fullName>
    </submittedName>
</protein>
<feature type="compositionally biased region" description="Polar residues" evidence="1">
    <location>
        <begin position="173"/>
        <end position="186"/>
    </location>
</feature>
<feature type="compositionally biased region" description="Basic and acidic residues" evidence="1">
    <location>
        <begin position="282"/>
        <end position="295"/>
    </location>
</feature>
<reference evidence="2" key="1">
    <citation type="submission" date="2022-12" db="EMBL/GenBank/DDBJ databases">
        <authorList>
            <person name="Petersen C."/>
        </authorList>
    </citation>
    <scope>NUCLEOTIDE SEQUENCE</scope>
    <source>
        <strain evidence="2">IBT 29495</strain>
    </source>
</reference>
<dbReference type="OrthoDB" id="4414363at2759"/>
<sequence>MDFASARGTKLSDIVIDHRPSTGRGKKITLAQEGVLRRLYEQELPSVSNDEVPVKAFWVNLASRFREQTGREYSWLSVKRRAAGWRQKSLEVDQRLDISRGSKLRVEDSVAGPSHHDIARESPQRQGSCDSEKPALSQKKPSLHLEDSNTLGLSQLERSPGVGDWLQRNFFSGITDPSQDNNSNLKSPRVSQRRPRSRSPQRVSQPRYRRRSPSTTRRTKTISKRLHHQLASSSDGIVTSGPNPFPRCSPAHEDMQPGHLGLQKPPGFNRVRESVESNEPENNARDPASFKHGDSKVSNGLLASPYLSEQDDLPLAPTRIMRRRVAK</sequence>
<keyword evidence="3" id="KW-1185">Reference proteome</keyword>
<proteinExistence type="predicted"/>
<organism evidence="2 3">
    <name type="scientific">Penicillium fimorum</name>
    <dbReference type="NCBI Taxonomy" id="1882269"/>
    <lineage>
        <taxon>Eukaryota</taxon>
        <taxon>Fungi</taxon>
        <taxon>Dikarya</taxon>
        <taxon>Ascomycota</taxon>
        <taxon>Pezizomycotina</taxon>
        <taxon>Eurotiomycetes</taxon>
        <taxon>Eurotiomycetidae</taxon>
        <taxon>Eurotiales</taxon>
        <taxon>Aspergillaceae</taxon>
        <taxon>Penicillium</taxon>
    </lineage>
</organism>
<dbReference type="EMBL" id="JAPWDS010000003">
    <property type="protein sequence ID" value="KAJ5502532.1"/>
    <property type="molecule type" value="Genomic_DNA"/>
</dbReference>
<evidence type="ECO:0000313" key="3">
    <source>
        <dbReference type="Proteomes" id="UP001149954"/>
    </source>
</evidence>
<dbReference type="Proteomes" id="UP001149954">
    <property type="component" value="Unassembled WGS sequence"/>
</dbReference>
<feature type="compositionally biased region" description="Basic residues" evidence="1">
    <location>
        <begin position="207"/>
        <end position="228"/>
    </location>
</feature>
<feature type="region of interest" description="Disordered" evidence="1">
    <location>
        <begin position="104"/>
        <end position="147"/>
    </location>
</feature>
<gene>
    <name evidence="2" type="ORF">N7463_005406</name>
</gene>
<feature type="compositionally biased region" description="Polar residues" evidence="1">
    <location>
        <begin position="230"/>
        <end position="242"/>
    </location>
</feature>
<dbReference type="AlphaFoldDB" id="A0A9W9XSE1"/>
<evidence type="ECO:0000313" key="2">
    <source>
        <dbReference type="EMBL" id="KAJ5502532.1"/>
    </source>
</evidence>
<evidence type="ECO:0000256" key="1">
    <source>
        <dbReference type="SAM" id="MobiDB-lite"/>
    </source>
</evidence>
<reference evidence="2" key="2">
    <citation type="journal article" date="2023" name="IMA Fungus">
        <title>Comparative genomic study of the Penicillium genus elucidates a diverse pangenome and 15 lateral gene transfer events.</title>
        <authorList>
            <person name="Petersen C."/>
            <person name="Sorensen T."/>
            <person name="Nielsen M.R."/>
            <person name="Sondergaard T.E."/>
            <person name="Sorensen J.L."/>
            <person name="Fitzpatrick D.A."/>
            <person name="Frisvad J.C."/>
            <person name="Nielsen K.L."/>
        </authorList>
    </citation>
    <scope>NUCLEOTIDE SEQUENCE</scope>
    <source>
        <strain evidence="2">IBT 29495</strain>
    </source>
</reference>
<accession>A0A9W9XSE1</accession>
<name>A0A9W9XSE1_9EURO</name>
<comment type="caution">
    <text evidence="2">The sequence shown here is derived from an EMBL/GenBank/DDBJ whole genome shotgun (WGS) entry which is preliminary data.</text>
</comment>
<feature type="compositionally biased region" description="Basic and acidic residues" evidence="1">
    <location>
        <begin position="104"/>
        <end position="123"/>
    </location>
</feature>
<feature type="region of interest" description="Disordered" evidence="1">
    <location>
        <begin position="173"/>
        <end position="327"/>
    </location>
</feature>